<dbReference type="PANTHER" id="PTHR35391:SF5">
    <property type="entry name" value="DUF6590 DOMAIN-CONTAINING PROTEIN"/>
    <property type="match status" value="1"/>
</dbReference>
<feature type="compositionally biased region" description="Polar residues" evidence="1">
    <location>
        <begin position="493"/>
        <end position="502"/>
    </location>
</feature>
<dbReference type="Proteomes" id="UP000034164">
    <property type="component" value="Unassembled WGS sequence"/>
</dbReference>
<evidence type="ECO:0000256" key="1">
    <source>
        <dbReference type="SAM" id="MobiDB-lite"/>
    </source>
</evidence>
<gene>
    <name evidence="2" type="ORF">EMCG_00823</name>
</gene>
<evidence type="ECO:0000313" key="2">
    <source>
        <dbReference type="EMBL" id="KKZ59981.1"/>
    </source>
</evidence>
<dbReference type="PANTHER" id="PTHR35391">
    <property type="entry name" value="C2H2-TYPE DOMAIN-CONTAINING PROTEIN-RELATED"/>
    <property type="match status" value="1"/>
</dbReference>
<feature type="compositionally biased region" description="Acidic residues" evidence="1">
    <location>
        <begin position="507"/>
        <end position="528"/>
    </location>
</feature>
<feature type="region of interest" description="Disordered" evidence="1">
    <location>
        <begin position="480"/>
        <end position="552"/>
    </location>
</feature>
<dbReference type="VEuPathDB" id="FungiDB:EMCG_00823"/>
<organism evidence="2 3">
    <name type="scientific">[Emmonsia] crescens</name>
    <dbReference type="NCBI Taxonomy" id="73230"/>
    <lineage>
        <taxon>Eukaryota</taxon>
        <taxon>Fungi</taxon>
        <taxon>Dikarya</taxon>
        <taxon>Ascomycota</taxon>
        <taxon>Pezizomycotina</taxon>
        <taxon>Eurotiomycetes</taxon>
        <taxon>Eurotiomycetidae</taxon>
        <taxon>Onygenales</taxon>
        <taxon>Ajellomycetaceae</taxon>
        <taxon>Emergomyces</taxon>
    </lineage>
</organism>
<evidence type="ECO:0008006" key="4">
    <source>
        <dbReference type="Google" id="ProtNLM"/>
    </source>
</evidence>
<sequence length="552" mass="61762">MRAKRKSLLAPFDVAGPAIEDIKYEDPIFDLATECERLFATHISTLNDHNEPNSAKYLGDLSHRFATWAAFLGVFAESRVCLDRRLQHHPAIQDQVLRLLAIMERNLIYVFERDDGSPDRVQIEPSGAPQSQSQPQSVRISINCHPTVVSDQPGSNNRGFAETFDLTSFSQLAYLSVGTLYPDASRSLVELITRSMTETYSLFLHRKSHQERLPVPRSRSRTPILLAAIKEEETATTDVASPIEFELQVPEPSRDLTYKMIQRLPTKPIGLLPQSEASSVDSQEFRAKLEKLSSSPIKRKTTPILANHADYSRPVKGSLTCGWCFSPITADTLEGANWQQHVNKDHKPYICISEKCSKSLLRFSTSTQWFGHMLTHGQKWHREVYKPLSWACPLCADEDTRFSKSDDLTAHLKNFHNGTFTEPQAQAIILADQSPINSLLGEGEVMASHVAEHLQSVMLLTLRLISIDVTIEVSADSQSTAGASGTAHHLSWVSPSTGNSEQGIDNIDGDNDPDDDPPWEDIVPDSEYTDWHHVPHRHGVNTLGKQCSLREE</sequence>
<evidence type="ECO:0000313" key="3">
    <source>
        <dbReference type="Proteomes" id="UP000034164"/>
    </source>
</evidence>
<dbReference type="OrthoDB" id="4188731at2759"/>
<feature type="region of interest" description="Disordered" evidence="1">
    <location>
        <begin position="118"/>
        <end position="137"/>
    </location>
</feature>
<dbReference type="Gene3D" id="3.30.160.60">
    <property type="entry name" value="Classic Zinc Finger"/>
    <property type="match status" value="1"/>
</dbReference>
<proteinExistence type="predicted"/>
<feature type="compositionally biased region" description="Low complexity" evidence="1">
    <location>
        <begin position="125"/>
        <end position="137"/>
    </location>
</feature>
<comment type="caution">
    <text evidence="2">The sequence shown here is derived from an EMBL/GenBank/DDBJ whole genome shotgun (WGS) entry which is preliminary data.</text>
</comment>
<protein>
    <recommendedName>
        <fullName evidence="4">C2H2-type domain-containing protein</fullName>
    </recommendedName>
</protein>
<accession>A0A0G2J6F4</accession>
<name>A0A0G2J6F4_9EURO</name>
<dbReference type="EMBL" id="LCZI01001613">
    <property type="protein sequence ID" value="KKZ59981.1"/>
    <property type="molecule type" value="Genomic_DNA"/>
</dbReference>
<dbReference type="AlphaFoldDB" id="A0A0G2J6F4"/>
<reference evidence="3" key="1">
    <citation type="journal article" date="2015" name="PLoS Genet.">
        <title>The dynamic genome and transcriptome of the human fungal pathogen Blastomyces and close relative Emmonsia.</title>
        <authorList>
            <person name="Munoz J.F."/>
            <person name="Gauthier G.M."/>
            <person name="Desjardins C.A."/>
            <person name="Gallo J.E."/>
            <person name="Holder J."/>
            <person name="Sullivan T.D."/>
            <person name="Marty A.J."/>
            <person name="Carmen J.C."/>
            <person name="Chen Z."/>
            <person name="Ding L."/>
            <person name="Gujja S."/>
            <person name="Magrini V."/>
            <person name="Misas E."/>
            <person name="Mitreva M."/>
            <person name="Priest M."/>
            <person name="Saif S."/>
            <person name="Whiston E.A."/>
            <person name="Young S."/>
            <person name="Zeng Q."/>
            <person name="Goldman W.E."/>
            <person name="Mardis E.R."/>
            <person name="Taylor J.W."/>
            <person name="McEwen J.G."/>
            <person name="Clay O.K."/>
            <person name="Klein B.S."/>
            <person name="Cuomo C.A."/>
        </authorList>
    </citation>
    <scope>NUCLEOTIDE SEQUENCE [LARGE SCALE GENOMIC DNA]</scope>
    <source>
        <strain evidence="3">UAMH 3008</strain>
    </source>
</reference>